<dbReference type="OrthoDB" id="8858560at2"/>
<evidence type="ECO:0000313" key="2">
    <source>
        <dbReference type="Proteomes" id="UP000192801"/>
    </source>
</evidence>
<accession>A0A1X0DM29</accession>
<dbReference type="REBASE" id="378478">
    <property type="entry name" value="Min16366ORF2720P"/>
</dbReference>
<dbReference type="RefSeq" id="WP_083029289.1">
    <property type="nucleotide sequence ID" value="NZ_AP022618.1"/>
</dbReference>
<comment type="caution">
    <text evidence="1">The sequence shown here is derived from an EMBL/GenBank/DDBJ whole genome shotgun (WGS) entry which is preliminary data.</text>
</comment>
<reference evidence="1 2" key="1">
    <citation type="submission" date="2016-12" db="EMBL/GenBank/DDBJ databases">
        <title>The new phylogeny of genus Mycobacterium.</title>
        <authorList>
            <person name="Tortoli E."/>
            <person name="Trovato A."/>
            <person name="Cirillo D.M."/>
        </authorList>
    </citation>
    <scope>NUCLEOTIDE SEQUENCE [LARGE SCALE GENOMIC DNA]</scope>
    <source>
        <strain evidence="1 2">DSM 45130</strain>
    </source>
</reference>
<protein>
    <submittedName>
        <fullName evidence="1">Uncharacterized protein</fullName>
    </submittedName>
</protein>
<name>A0A1X0DM29_9MYCO</name>
<gene>
    <name evidence="1" type="ORF">BST26_02360</name>
</gene>
<dbReference type="EMBL" id="MVHS01000004">
    <property type="protein sequence ID" value="ORA73387.1"/>
    <property type="molecule type" value="Genomic_DNA"/>
</dbReference>
<proteinExistence type="predicted"/>
<dbReference type="Proteomes" id="UP000192801">
    <property type="component" value="Unassembled WGS sequence"/>
</dbReference>
<evidence type="ECO:0000313" key="1">
    <source>
        <dbReference type="EMBL" id="ORA73387.1"/>
    </source>
</evidence>
<organism evidence="1 2">
    <name type="scientific">Mycolicibacterium insubricum</name>
    <dbReference type="NCBI Taxonomy" id="444597"/>
    <lineage>
        <taxon>Bacteria</taxon>
        <taxon>Bacillati</taxon>
        <taxon>Actinomycetota</taxon>
        <taxon>Actinomycetes</taxon>
        <taxon>Mycobacteriales</taxon>
        <taxon>Mycobacteriaceae</taxon>
        <taxon>Mycolicibacterium</taxon>
    </lineage>
</organism>
<sequence>MAERTAKPSAKAAAWPLFDAIVAEAPAAGTNPWLPDGGFVPDYATLARLLAVPLRLGAETRSGVPALAVDVWVAYELRRAGLDPDAVWPRAEPPRVVDRDVLAFIRSVPRGMREELLARLRGGSGGIGTASANIAGKNYLKQVDVIVSSWQTGPELLISTKRMDSSFGKNAANRVEESYGDAKNLALRHPLAALGFVYALRSTAYTEERRQFDWIADLLVKLGREDDAYDACALIVPEWGDDAEPSQPEAQCPSVLQPPSQIQAPIARTPPETPPAPSPDDEDDEWGSGGLFDLHDAEVEDVEAASAVDVAAELAALPVVTLRHDLVPAELDPARFFALMIQIMLDNSSVTQHEAARARRAAARG</sequence>
<dbReference type="AlphaFoldDB" id="A0A1X0DM29"/>
<keyword evidence="2" id="KW-1185">Reference proteome</keyword>
<dbReference type="STRING" id="444597.BST26_02360"/>